<evidence type="ECO:0000313" key="1">
    <source>
        <dbReference type="EMBL" id="CAH1100572.1"/>
    </source>
</evidence>
<evidence type="ECO:0000313" key="2">
    <source>
        <dbReference type="Proteomes" id="UP001153636"/>
    </source>
</evidence>
<dbReference type="EMBL" id="OV651822">
    <property type="protein sequence ID" value="CAH1100572.1"/>
    <property type="molecule type" value="Genomic_DNA"/>
</dbReference>
<dbReference type="PANTHER" id="PTHR10773">
    <property type="entry name" value="DNA-DIRECTED RNA POLYMERASES I, II, AND III SUBUNIT RPABC2"/>
    <property type="match status" value="1"/>
</dbReference>
<reference evidence="1" key="1">
    <citation type="submission" date="2022-01" db="EMBL/GenBank/DDBJ databases">
        <authorList>
            <person name="King R."/>
        </authorList>
    </citation>
    <scope>NUCLEOTIDE SEQUENCE</scope>
</reference>
<dbReference type="OrthoDB" id="6781250at2759"/>
<gene>
    <name evidence="1" type="ORF">PSYICH_LOCUS2156</name>
</gene>
<protein>
    <submittedName>
        <fullName evidence="1">Uncharacterized protein</fullName>
    </submittedName>
</protein>
<sequence length="176" mass="20311">MSSRARRMVEVVLCKDQNQPVNEKENNHQQVITDTFREKQEESFMVVVACLDMKAVFQLPKGDTSIFYYRSKLNTMNLTITGLAKDETWCFVWHEGEGGKGVTEVASCFTKKGEPYRVKELTHEDFVNIKQLMTDLGPNFNINSDEEQIPIYDLNSCQSREGETIQVFFIKLLLLN</sequence>
<name>A0A9P0CBN1_9CUCU</name>
<dbReference type="AlphaFoldDB" id="A0A9P0CBN1"/>
<keyword evidence="2" id="KW-1185">Reference proteome</keyword>
<organism evidence="1 2">
    <name type="scientific">Psylliodes chrysocephalus</name>
    <dbReference type="NCBI Taxonomy" id="3402493"/>
    <lineage>
        <taxon>Eukaryota</taxon>
        <taxon>Metazoa</taxon>
        <taxon>Ecdysozoa</taxon>
        <taxon>Arthropoda</taxon>
        <taxon>Hexapoda</taxon>
        <taxon>Insecta</taxon>
        <taxon>Pterygota</taxon>
        <taxon>Neoptera</taxon>
        <taxon>Endopterygota</taxon>
        <taxon>Coleoptera</taxon>
        <taxon>Polyphaga</taxon>
        <taxon>Cucujiformia</taxon>
        <taxon>Chrysomeloidea</taxon>
        <taxon>Chrysomelidae</taxon>
        <taxon>Galerucinae</taxon>
        <taxon>Alticini</taxon>
        <taxon>Psylliodes</taxon>
    </lineage>
</organism>
<accession>A0A9P0CBN1</accession>
<dbReference type="PANTHER" id="PTHR10773:SF19">
    <property type="match status" value="1"/>
</dbReference>
<dbReference type="Proteomes" id="UP001153636">
    <property type="component" value="Chromosome 10"/>
</dbReference>
<proteinExistence type="predicted"/>